<evidence type="ECO:0000256" key="1">
    <source>
        <dbReference type="ARBA" id="ARBA00005505"/>
    </source>
</evidence>
<sequence>MASMHSHEPLSHEKYHKNKTSITESGSGLHSCNSTDTSPTTSDTSTCSSKASADVQELRKRKASPHDEMPSKRQRCTSSSTSETSPSSSKAQKRTRESSAGEEEPRKRQKSSERNQNSCGFSSSQEEKETTLPGVNTSKADFDAKYMRLGNVRNDDFGFAYDGCRTRDFLPVTIKHVQGAHVIRQMDLFKIPIEVALMKRASGGPESVGKSASLTLLDWYYVEHDVILVIERPAPCLGLKEYLDFKGGTLQEQEAKVFMTQLVEASIEMFCKGVFHRDIRSENILIEMDPPIPRCRIANFACSSYVQRTCQHMLSGTLACAPPEWYVYGEYHAGPTTAWQLGAMLYRWLHGFKNSTFGILSGKMQLSKDSATPLSEDCLDFLQLCLRKNPSERGNLRQLQRHPWLK</sequence>
<dbReference type="PANTHER" id="PTHR22984">
    <property type="entry name" value="SERINE/THREONINE-PROTEIN KINASE PIM"/>
    <property type="match status" value="1"/>
</dbReference>
<accession>A0AAV1NX16</accession>
<protein>
    <recommendedName>
        <fullName evidence="2">non-specific serine/threonine protein kinase</fullName>
        <ecNumber evidence="2">2.7.11.1</ecNumber>
    </recommendedName>
</protein>
<evidence type="ECO:0000256" key="7">
    <source>
        <dbReference type="ARBA" id="ARBA00022840"/>
    </source>
</evidence>
<feature type="compositionally biased region" description="Low complexity" evidence="10">
    <location>
        <begin position="77"/>
        <end position="89"/>
    </location>
</feature>
<dbReference type="EC" id="2.7.11.1" evidence="2"/>
<dbReference type="InterPro" id="IPR000719">
    <property type="entry name" value="Prot_kinase_dom"/>
</dbReference>
<evidence type="ECO:0000256" key="2">
    <source>
        <dbReference type="ARBA" id="ARBA00012513"/>
    </source>
</evidence>
<dbReference type="GO" id="GO:0005524">
    <property type="term" value="F:ATP binding"/>
    <property type="evidence" value="ECO:0007669"/>
    <property type="project" value="UniProtKB-KW"/>
</dbReference>
<comment type="similarity">
    <text evidence="1">Belongs to the protein kinase superfamily. CAMK Ser/Thr protein kinase family. PIM subfamily.</text>
</comment>
<dbReference type="InterPro" id="IPR011009">
    <property type="entry name" value="Kinase-like_dom_sf"/>
</dbReference>
<feature type="compositionally biased region" description="Basic and acidic residues" evidence="10">
    <location>
        <begin position="1"/>
        <end position="13"/>
    </location>
</feature>
<evidence type="ECO:0000313" key="12">
    <source>
        <dbReference type="EMBL" id="CAK6963823.1"/>
    </source>
</evidence>
<dbReference type="PROSITE" id="PS50011">
    <property type="entry name" value="PROTEIN_KINASE_DOM"/>
    <property type="match status" value="1"/>
</dbReference>
<comment type="catalytic activity">
    <reaction evidence="9">
        <text>L-seryl-[protein] + ATP = O-phospho-L-seryl-[protein] + ADP + H(+)</text>
        <dbReference type="Rhea" id="RHEA:17989"/>
        <dbReference type="Rhea" id="RHEA-COMP:9863"/>
        <dbReference type="Rhea" id="RHEA-COMP:11604"/>
        <dbReference type="ChEBI" id="CHEBI:15378"/>
        <dbReference type="ChEBI" id="CHEBI:29999"/>
        <dbReference type="ChEBI" id="CHEBI:30616"/>
        <dbReference type="ChEBI" id="CHEBI:83421"/>
        <dbReference type="ChEBI" id="CHEBI:456216"/>
        <dbReference type="EC" id="2.7.11.1"/>
    </reaction>
</comment>
<dbReference type="Gene3D" id="1.10.510.10">
    <property type="entry name" value="Transferase(Phosphotransferase) domain 1"/>
    <property type="match status" value="1"/>
</dbReference>
<gene>
    <name evidence="12" type="ORF">FSCOSCO3_A008162</name>
</gene>
<dbReference type="InterPro" id="IPR051138">
    <property type="entry name" value="PIM_Ser/Thr_kinase"/>
</dbReference>
<feature type="domain" description="Protein kinase" evidence="11">
    <location>
        <begin position="146"/>
        <end position="405"/>
    </location>
</feature>
<dbReference type="GO" id="GO:0007346">
    <property type="term" value="P:regulation of mitotic cell cycle"/>
    <property type="evidence" value="ECO:0007669"/>
    <property type="project" value="TreeGrafter"/>
</dbReference>
<feature type="compositionally biased region" description="Basic and acidic residues" evidence="10">
    <location>
        <begin position="94"/>
        <end position="113"/>
    </location>
</feature>
<evidence type="ECO:0000256" key="3">
    <source>
        <dbReference type="ARBA" id="ARBA00022527"/>
    </source>
</evidence>
<feature type="compositionally biased region" description="Polar residues" evidence="10">
    <location>
        <begin position="20"/>
        <end position="30"/>
    </location>
</feature>
<evidence type="ECO:0000256" key="8">
    <source>
        <dbReference type="ARBA" id="ARBA00047899"/>
    </source>
</evidence>
<feature type="region of interest" description="Disordered" evidence="10">
    <location>
        <begin position="1"/>
        <end position="137"/>
    </location>
</feature>
<reference evidence="12 13" key="1">
    <citation type="submission" date="2024-01" db="EMBL/GenBank/DDBJ databases">
        <authorList>
            <person name="Alioto T."/>
            <person name="Alioto T."/>
            <person name="Gomez Garrido J."/>
        </authorList>
    </citation>
    <scope>NUCLEOTIDE SEQUENCE [LARGE SCALE GENOMIC DNA]</scope>
</reference>
<evidence type="ECO:0000259" key="11">
    <source>
        <dbReference type="PROSITE" id="PS50011"/>
    </source>
</evidence>
<evidence type="ECO:0000256" key="10">
    <source>
        <dbReference type="SAM" id="MobiDB-lite"/>
    </source>
</evidence>
<dbReference type="Proteomes" id="UP001314229">
    <property type="component" value="Unassembled WGS sequence"/>
</dbReference>
<name>A0AAV1NX16_SCOSC</name>
<dbReference type="GO" id="GO:0004674">
    <property type="term" value="F:protein serine/threonine kinase activity"/>
    <property type="evidence" value="ECO:0007669"/>
    <property type="project" value="UniProtKB-KW"/>
</dbReference>
<organism evidence="12 13">
    <name type="scientific">Scomber scombrus</name>
    <name type="common">Atlantic mackerel</name>
    <name type="synonym">Scomber vernalis</name>
    <dbReference type="NCBI Taxonomy" id="13677"/>
    <lineage>
        <taxon>Eukaryota</taxon>
        <taxon>Metazoa</taxon>
        <taxon>Chordata</taxon>
        <taxon>Craniata</taxon>
        <taxon>Vertebrata</taxon>
        <taxon>Euteleostomi</taxon>
        <taxon>Actinopterygii</taxon>
        <taxon>Neopterygii</taxon>
        <taxon>Teleostei</taxon>
        <taxon>Neoteleostei</taxon>
        <taxon>Acanthomorphata</taxon>
        <taxon>Pelagiaria</taxon>
        <taxon>Scombriformes</taxon>
        <taxon>Scombridae</taxon>
        <taxon>Scomber</taxon>
    </lineage>
</organism>
<dbReference type="GO" id="GO:0005737">
    <property type="term" value="C:cytoplasm"/>
    <property type="evidence" value="ECO:0007669"/>
    <property type="project" value="TreeGrafter"/>
</dbReference>
<keyword evidence="13" id="KW-1185">Reference proteome</keyword>
<dbReference type="Pfam" id="PF00069">
    <property type="entry name" value="Pkinase"/>
    <property type="match status" value="1"/>
</dbReference>
<keyword evidence="3" id="KW-0723">Serine/threonine-protein kinase</keyword>
<dbReference type="SMART" id="SM00220">
    <property type="entry name" value="S_TKc"/>
    <property type="match status" value="1"/>
</dbReference>
<dbReference type="GO" id="GO:0043066">
    <property type="term" value="P:negative regulation of apoptotic process"/>
    <property type="evidence" value="ECO:0007669"/>
    <property type="project" value="TreeGrafter"/>
</dbReference>
<dbReference type="PANTHER" id="PTHR22984:SF11">
    <property type="entry name" value="AURORA KINASE-RELATED"/>
    <property type="match status" value="1"/>
</dbReference>
<comment type="caution">
    <text evidence="12">The sequence shown here is derived from an EMBL/GenBank/DDBJ whole genome shotgun (WGS) entry which is preliminary data.</text>
</comment>
<dbReference type="AlphaFoldDB" id="A0AAV1NX16"/>
<comment type="catalytic activity">
    <reaction evidence="8">
        <text>L-threonyl-[protein] + ATP = O-phospho-L-threonyl-[protein] + ADP + H(+)</text>
        <dbReference type="Rhea" id="RHEA:46608"/>
        <dbReference type="Rhea" id="RHEA-COMP:11060"/>
        <dbReference type="Rhea" id="RHEA-COMP:11605"/>
        <dbReference type="ChEBI" id="CHEBI:15378"/>
        <dbReference type="ChEBI" id="CHEBI:30013"/>
        <dbReference type="ChEBI" id="CHEBI:30616"/>
        <dbReference type="ChEBI" id="CHEBI:61977"/>
        <dbReference type="ChEBI" id="CHEBI:456216"/>
        <dbReference type="EC" id="2.7.11.1"/>
    </reaction>
</comment>
<evidence type="ECO:0000256" key="4">
    <source>
        <dbReference type="ARBA" id="ARBA00022679"/>
    </source>
</evidence>
<evidence type="ECO:0000313" key="13">
    <source>
        <dbReference type="Proteomes" id="UP001314229"/>
    </source>
</evidence>
<keyword evidence="7" id="KW-0067">ATP-binding</keyword>
<dbReference type="EMBL" id="CAWUFR010000068">
    <property type="protein sequence ID" value="CAK6963823.1"/>
    <property type="molecule type" value="Genomic_DNA"/>
</dbReference>
<evidence type="ECO:0000256" key="9">
    <source>
        <dbReference type="ARBA" id="ARBA00048679"/>
    </source>
</evidence>
<dbReference type="Gene3D" id="3.30.200.20">
    <property type="entry name" value="Phosphorylase Kinase, domain 1"/>
    <property type="match status" value="1"/>
</dbReference>
<feature type="compositionally biased region" description="Polar residues" evidence="10">
    <location>
        <begin position="114"/>
        <end position="124"/>
    </location>
</feature>
<keyword evidence="5" id="KW-0547">Nucleotide-binding</keyword>
<keyword evidence="6 12" id="KW-0418">Kinase</keyword>
<evidence type="ECO:0000256" key="5">
    <source>
        <dbReference type="ARBA" id="ARBA00022741"/>
    </source>
</evidence>
<proteinExistence type="inferred from homology"/>
<feature type="compositionally biased region" description="Low complexity" evidence="10">
    <location>
        <begin position="31"/>
        <end position="49"/>
    </location>
</feature>
<keyword evidence="4" id="KW-0808">Transferase</keyword>
<dbReference type="SUPFAM" id="SSF56112">
    <property type="entry name" value="Protein kinase-like (PK-like)"/>
    <property type="match status" value="1"/>
</dbReference>
<evidence type="ECO:0000256" key="6">
    <source>
        <dbReference type="ARBA" id="ARBA00022777"/>
    </source>
</evidence>